<organism evidence="2 3">
    <name type="scientific">Mucilaginibacter limnophilus</name>
    <dbReference type="NCBI Taxonomy" id="1932778"/>
    <lineage>
        <taxon>Bacteria</taxon>
        <taxon>Pseudomonadati</taxon>
        <taxon>Bacteroidota</taxon>
        <taxon>Sphingobacteriia</taxon>
        <taxon>Sphingobacteriales</taxon>
        <taxon>Sphingobacteriaceae</taxon>
        <taxon>Mucilaginibacter</taxon>
    </lineage>
</organism>
<evidence type="ECO:0000256" key="1">
    <source>
        <dbReference type="SAM" id="MobiDB-lite"/>
    </source>
</evidence>
<comment type="caution">
    <text evidence="2">The sequence shown here is derived from an EMBL/GenBank/DDBJ whole genome shotgun (WGS) entry which is preliminary data.</text>
</comment>
<evidence type="ECO:0000313" key="3">
    <source>
        <dbReference type="Proteomes" id="UP000282759"/>
    </source>
</evidence>
<name>A0A437MRJ4_9SPHI</name>
<feature type="region of interest" description="Disordered" evidence="1">
    <location>
        <begin position="74"/>
        <end position="109"/>
    </location>
</feature>
<dbReference type="AlphaFoldDB" id="A0A437MRJ4"/>
<feature type="compositionally biased region" description="Basic and acidic residues" evidence="1">
    <location>
        <begin position="93"/>
        <end position="109"/>
    </location>
</feature>
<accession>A0A437MRJ4</accession>
<proteinExistence type="predicted"/>
<sequence>MIKWLCYIFLLLALVPLLSVASVKKSERYAFLNRYTLGLPRYSQTQRDTIINKRFQKQREEDEANKIKEIAKAKKQYKPEKVGEPAKKRRHQRPEGMERPPEIIRRNGG</sequence>
<dbReference type="Proteomes" id="UP000282759">
    <property type="component" value="Unassembled WGS sequence"/>
</dbReference>
<evidence type="ECO:0000313" key="2">
    <source>
        <dbReference type="EMBL" id="RVU00253.1"/>
    </source>
</evidence>
<reference evidence="2 3" key="1">
    <citation type="submission" date="2019-01" db="EMBL/GenBank/DDBJ databases">
        <authorList>
            <person name="Chen W.-M."/>
        </authorList>
    </citation>
    <scope>NUCLEOTIDE SEQUENCE [LARGE SCALE GENOMIC DNA]</scope>
    <source>
        <strain evidence="2 3">YBJ-36</strain>
    </source>
</reference>
<feature type="compositionally biased region" description="Basic and acidic residues" evidence="1">
    <location>
        <begin position="74"/>
        <end position="86"/>
    </location>
</feature>
<protein>
    <submittedName>
        <fullName evidence="2">Uncharacterized protein</fullName>
    </submittedName>
</protein>
<keyword evidence="3" id="KW-1185">Reference proteome</keyword>
<gene>
    <name evidence="2" type="ORF">EOD41_12270</name>
</gene>
<dbReference type="OrthoDB" id="800108at2"/>
<dbReference type="RefSeq" id="WP_127705285.1">
    <property type="nucleotide sequence ID" value="NZ_SACK01000005.1"/>
</dbReference>
<dbReference type="EMBL" id="SACK01000005">
    <property type="protein sequence ID" value="RVU00253.1"/>
    <property type="molecule type" value="Genomic_DNA"/>
</dbReference>